<evidence type="ECO:0000313" key="5">
    <source>
        <dbReference type="RefSeq" id="XP_033459458.1"/>
    </source>
</evidence>
<reference evidence="5" key="2">
    <citation type="submission" date="2020-04" db="EMBL/GenBank/DDBJ databases">
        <authorList>
            <consortium name="NCBI Genome Project"/>
        </authorList>
    </citation>
    <scope>NUCLEOTIDE SEQUENCE</scope>
    <source>
        <strain evidence="5">CBS 342.82</strain>
    </source>
</reference>
<evidence type="ECO:0000313" key="4">
    <source>
        <dbReference type="Proteomes" id="UP000504637"/>
    </source>
</evidence>
<accession>A0A6J3M6C1</accession>
<sequence>MIFSTRTVAVAAAFFFSNTLASQVVQYTPGGDDTLVERMDSILSPNAIAAHVHQIFGASNSGPGMTFDSLRESDCTTVGSAEGDGNADDMSSYWHPSLYMEAKDGSGYFRIPTSGHKLYYRDVGNAQDQKVNPFEFPPGFRMIAGQQTLRAPNEDVKHRAITQWICHKPGGWNEGKDGGFPTGVQDCTDYPGFNGAIEFPHCWNGKDFDQANPGAHVSYPEGDVMFGPCPASHPKRLPHIFIENQFDLHKVVDKVKPDTFVLSQGDKTGFGWHMDFVNGWKVGTLSTLLNNGTSPGCPTPFYGNEDIGVCPAFHKSPVKTKNCKLKMSFPEKVDTPGDSLPGCNPISTVNPAPAMEIAALGVATSQCSLKGSSGSSGSGSSGSNTSPGTSQPTTTSTQAAPTYNAPTTFSTQKAEPTKTTSAESKPTGYGNGGNSNGGGSNTDGGSTKPDSGSSVSLCPEQNGKTYTDPTSKKSFMIDCAHDHAGGDMDFKLIFSGGLSACIATCASTSGCVDVSMSGAACYLKKSAGKSVGNLLVFSAKLIDGASSSDKDSSAGTTAAAAPAATTAAPAGYNSNKPVGAADYQPVQKNGSDDNNNAGVHMVTVTEETVVTATQWVTVYARDAPAPTGAAENNERRGEAGARHGHGHALAHIKRAAAAKA</sequence>
<feature type="compositionally biased region" description="Gly residues" evidence="1">
    <location>
        <begin position="429"/>
        <end position="442"/>
    </location>
</feature>
<evidence type="ECO:0000259" key="3">
    <source>
        <dbReference type="Pfam" id="PF09362"/>
    </source>
</evidence>
<reference evidence="5" key="1">
    <citation type="submission" date="2020-01" db="EMBL/GenBank/DDBJ databases">
        <authorList>
            <consortium name="DOE Joint Genome Institute"/>
            <person name="Haridas S."/>
            <person name="Albert R."/>
            <person name="Binder M."/>
            <person name="Bloem J."/>
            <person name="Labutti K."/>
            <person name="Salamov A."/>
            <person name="Andreopoulos B."/>
            <person name="Baker S.E."/>
            <person name="Barry K."/>
            <person name="Bills G."/>
            <person name="Bluhm B.H."/>
            <person name="Cannon C."/>
            <person name="Castanera R."/>
            <person name="Culley D.E."/>
            <person name="Daum C."/>
            <person name="Ezra D."/>
            <person name="Gonzalez J.B."/>
            <person name="Henrissat B."/>
            <person name="Kuo A."/>
            <person name="Liang C."/>
            <person name="Lipzen A."/>
            <person name="Lutzoni F."/>
            <person name="Magnuson J."/>
            <person name="Mondo S."/>
            <person name="Nolan M."/>
            <person name="Ohm R."/>
            <person name="Pangilinan J."/>
            <person name="Park H.-J."/>
            <person name="Ramirez L."/>
            <person name="Alfaro M."/>
            <person name="Sun H."/>
            <person name="Tritt A."/>
            <person name="Yoshinaga Y."/>
            <person name="Zwiers L.-H."/>
            <person name="Turgeon B.G."/>
            <person name="Goodwin S.B."/>
            <person name="Spatafora J.W."/>
            <person name="Crous P.W."/>
            <person name="Grigoriev I.V."/>
        </authorList>
    </citation>
    <scope>NUCLEOTIDE SEQUENCE</scope>
    <source>
        <strain evidence="5">CBS 342.82</strain>
    </source>
</reference>
<feature type="domain" description="DUF1996" evidence="3">
    <location>
        <begin position="40"/>
        <end position="280"/>
    </location>
</feature>
<evidence type="ECO:0000256" key="1">
    <source>
        <dbReference type="SAM" id="MobiDB-lite"/>
    </source>
</evidence>
<dbReference type="Proteomes" id="UP000504637">
    <property type="component" value="Unplaced"/>
</dbReference>
<dbReference type="OrthoDB" id="74764at2759"/>
<feature type="compositionally biased region" description="Basic residues" evidence="1">
    <location>
        <begin position="642"/>
        <end position="660"/>
    </location>
</feature>
<dbReference type="AlphaFoldDB" id="A0A6J3M6C1"/>
<feature type="compositionally biased region" description="Polar residues" evidence="1">
    <location>
        <begin position="586"/>
        <end position="597"/>
    </location>
</feature>
<dbReference type="GeneID" id="54362855"/>
<dbReference type="PANTHER" id="PTHR43662:SF12">
    <property type="entry name" value="DUF1996 DOMAIN-CONTAINING PROTEIN-RELATED"/>
    <property type="match status" value="1"/>
</dbReference>
<proteinExistence type="predicted"/>
<feature type="signal peptide" evidence="2">
    <location>
        <begin position="1"/>
        <end position="21"/>
    </location>
</feature>
<dbReference type="Pfam" id="PF09362">
    <property type="entry name" value="DUF1996"/>
    <property type="match status" value="1"/>
</dbReference>
<organism evidence="5">
    <name type="scientific">Dissoconium aciculare CBS 342.82</name>
    <dbReference type="NCBI Taxonomy" id="1314786"/>
    <lineage>
        <taxon>Eukaryota</taxon>
        <taxon>Fungi</taxon>
        <taxon>Dikarya</taxon>
        <taxon>Ascomycota</taxon>
        <taxon>Pezizomycotina</taxon>
        <taxon>Dothideomycetes</taxon>
        <taxon>Dothideomycetidae</taxon>
        <taxon>Mycosphaerellales</taxon>
        <taxon>Dissoconiaceae</taxon>
        <taxon>Dissoconium</taxon>
    </lineage>
</organism>
<feature type="compositionally biased region" description="Low complexity" evidence="1">
    <location>
        <begin position="381"/>
        <end position="398"/>
    </location>
</feature>
<reference evidence="5" key="3">
    <citation type="submission" date="2025-08" db="UniProtKB">
        <authorList>
            <consortium name="RefSeq"/>
        </authorList>
    </citation>
    <scope>IDENTIFICATION</scope>
    <source>
        <strain evidence="5">CBS 342.82</strain>
    </source>
</reference>
<gene>
    <name evidence="5" type="ORF">K489DRAFT_381181</name>
</gene>
<dbReference type="RefSeq" id="XP_033459458.1">
    <property type="nucleotide sequence ID" value="XM_033605055.1"/>
</dbReference>
<name>A0A6J3M6C1_9PEZI</name>
<keyword evidence="2" id="KW-0732">Signal</keyword>
<feature type="region of interest" description="Disordered" evidence="1">
    <location>
        <begin position="368"/>
        <end position="469"/>
    </location>
</feature>
<dbReference type="PANTHER" id="PTHR43662">
    <property type="match status" value="1"/>
</dbReference>
<feature type="compositionally biased region" description="Polar residues" evidence="1">
    <location>
        <begin position="399"/>
        <end position="424"/>
    </location>
</feature>
<feature type="compositionally biased region" description="Basic and acidic residues" evidence="1">
    <location>
        <begin position="632"/>
        <end position="641"/>
    </location>
</feature>
<evidence type="ECO:0000256" key="2">
    <source>
        <dbReference type="SAM" id="SignalP"/>
    </source>
</evidence>
<keyword evidence="4" id="KW-1185">Reference proteome</keyword>
<dbReference type="InterPro" id="IPR018535">
    <property type="entry name" value="DUF1996"/>
</dbReference>
<protein>
    <recommendedName>
        <fullName evidence="3">DUF1996 domain-containing protein</fullName>
    </recommendedName>
</protein>
<feature type="region of interest" description="Disordered" evidence="1">
    <location>
        <begin position="576"/>
        <end position="597"/>
    </location>
</feature>
<feature type="chain" id="PRO_5026770146" description="DUF1996 domain-containing protein" evidence="2">
    <location>
        <begin position="22"/>
        <end position="660"/>
    </location>
</feature>
<feature type="region of interest" description="Disordered" evidence="1">
    <location>
        <begin position="625"/>
        <end position="660"/>
    </location>
</feature>